<dbReference type="AlphaFoldDB" id="A0A2U1NIV5"/>
<dbReference type="OrthoDB" id="1668162at2759"/>
<dbReference type="SUPFAM" id="SSF101447">
    <property type="entry name" value="Formin homology 2 domain (FH2 domain)"/>
    <property type="match status" value="1"/>
</dbReference>
<evidence type="ECO:0000256" key="1">
    <source>
        <dbReference type="ARBA" id="ARBA00006468"/>
    </source>
</evidence>
<gene>
    <name evidence="3" type="ORF">CTI12_AA261360</name>
</gene>
<dbReference type="PANTHER" id="PTHR45733:SF8">
    <property type="entry name" value="FORMIN-J"/>
    <property type="match status" value="1"/>
</dbReference>
<evidence type="ECO:0000313" key="3">
    <source>
        <dbReference type="EMBL" id="PWA73418.1"/>
    </source>
</evidence>
<feature type="domain" description="FH2" evidence="2">
    <location>
        <begin position="9"/>
        <end position="145"/>
    </location>
</feature>
<dbReference type="InterPro" id="IPR051144">
    <property type="entry name" value="Formin_homology_domain"/>
</dbReference>
<dbReference type="STRING" id="35608.A0A2U1NIV5"/>
<dbReference type="InterPro" id="IPR042201">
    <property type="entry name" value="FH2_Formin_sf"/>
</dbReference>
<proteinExistence type="inferred from homology"/>
<comment type="similarity">
    <text evidence="1">Belongs to the formin-like family. Class-II subfamily.</text>
</comment>
<evidence type="ECO:0000259" key="2">
    <source>
        <dbReference type="PROSITE" id="PS51444"/>
    </source>
</evidence>
<comment type="caution">
    <text evidence="3">The sequence shown here is derived from an EMBL/GenBank/DDBJ whole genome shotgun (WGS) entry which is preliminary data.</text>
</comment>
<sequence length="145" mass="16864">MVIYQVRRHMDEVSPIDNTIALIYETVNVLVNNVSHEVLQFLMVYATLIRVLEIDMSELESLFLRESREEEQAAARLIPPQIDRERAHNCTIMLSNVKISFKELMDHALALDDSALDADQLDNIIQFCPTNEEMDQLKDYKRRQG</sequence>
<dbReference type="Pfam" id="PF02181">
    <property type="entry name" value="FH2"/>
    <property type="match status" value="1"/>
</dbReference>
<organism evidence="3 4">
    <name type="scientific">Artemisia annua</name>
    <name type="common">Sweet wormwood</name>
    <dbReference type="NCBI Taxonomy" id="35608"/>
    <lineage>
        <taxon>Eukaryota</taxon>
        <taxon>Viridiplantae</taxon>
        <taxon>Streptophyta</taxon>
        <taxon>Embryophyta</taxon>
        <taxon>Tracheophyta</taxon>
        <taxon>Spermatophyta</taxon>
        <taxon>Magnoliopsida</taxon>
        <taxon>eudicotyledons</taxon>
        <taxon>Gunneridae</taxon>
        <taxon>Pentapetalae</taxon>
        <taxon>asterids</taxon>
        <taxon>campanulids</taxon>
        <taxon>Asterales</taxon>
        <taxon>Asteraceae</taxon>
        <taxon>Asteroideae</taxon>
        <taxon>Anthemideae</taxon>
        <taxon>Artemisiinae</taxon>
        <taxon>Artemisia</taxon>
    </lineage>
</organism>
<dbReference type="EMBL" id="PKPP01002741">
    <property type="protein sequence ID" value="PWA73418.1"/>
    <property type="molecule type" value="Genomic_DNA"/>
</dbReference>
<name>A0A2U1NIV5_ARTAN</name>
<accession>A0A2U1NIV5</accession>
<dbReference type="PROSITE" id="PS51444">
    <property type="entry name" value="FH2"/>
    <property type="match status" value="1"/>
</dbReference>
<dbReference type="Proteomes" id="UP000245207">
    <property type="component" value="Unassembled WGS sequence"/>
</dbReference>
<dbReference type="Gene3D" id="1.20.58.2220">
    <property type="entry name" value="Formin, FH2 domain"/>
    <property type="match status" value="1"/>
</dbReference>
<keyword evidence="4" id="KW-1185">Reference proteome</keyword>
<dbReference type="PANTHER" id="PTHR45733">
    <property type="entry name" value="FORMIN-J"/>
    <property type="match status" value="1"/>
</dbReference>
<dbReference type="InterPro" id="IPR015425">
    <property type="entry name" value="FH2_Formin"/>
</dbReference>
<evidence type="ECO:0000313" key="4">
    <source>
        <dbReference type="Proteomes" id="UP000245207"/>
    </source>
</evidence>
<protein>
    <submittedName>
        <fullName evidence="3">Formin, FH2 domain-containing protein</fullName>
    </submittedName>
</protein>
<reference evidence="3 4" key="1">
    <citation type="journal article" date="2018" name="Mol. Plant">
        <title>The genome of Artemisia annua provides insight into the evolution of Asteraceae family and artemisinin biosynthesis.</title>
        <authorList>
            <person name="Shen Q."/>
            <person name="Zhang L."/>
            <person name="Liao Z."/>
            <person name="Wang S."/>
            <person name="Yan T."/>
            <person name="Shi P."/>
            <person name="Liu M."/>
            <person name="Fu X."/>
            <person name="Pan Q."/>
            <person name="Wang Y."/>
            <person name="Lv Z."/>
            <person name="Lu X."/>
            <person name="Zhang F."/>
            <person name="Jiang W."/>
            <person name="Ma Y."/>
            <person name="Chen M."/>
            <person name="Hao X."/>
            <person name="Li L."/>
            <person name="Tang Y."/>
            <person name="Lv G."/>
            <person name="Zhou Y."/>
            <person name="Sun X."/>
            <person name="Brodelius P.E."/>
            <person name="Rose J.K.C."/>
            <person name="Tang K."/>
        </authorList>
    </citation>
    <scope>NUCLEOTIDE SEQUENCE [LARGE SCALE GENOMIC DNA]</scope>
    <source>
        <strain evidence="4">cv. Huhao1</strain>
        <tissue evidence="3">Leaf</tissue>
    </source>
</reference>